<feature type="region of interest" description="Disordered" evidence="1">
    <location>
        <begin position="131"/>
        <end position="159"/>
    </location>
</feature>
<evidence type="ECO:0000256" key="1">
    <source>
        <dbReference type="SAM" id="MobiDB-lite"/>
    </source>
</evidence>
<comment type="caution">
    <text evidence="2">The sequence shown here is derived from an EMBL/GenBank/DDBJ whole genome shotgun (WGS) entry which is preliminary data.</text>
</comment>
<protein>
    <submittedName>
        <fullName evidence="2">Uncharacterized protein</fullName>
    </submittedName>
</protein>
<dbReference type="AlphaFoldDB" id="S9U782"/>
<reference evidence="2 3" key="1">
    <citation type="journal article" date="2013" name="PLoS ONE">
        <title>Predicting the Proteins of Angomonas deanei, Strigomonas culicis and Their Respective Endosymbionts Reveals New Aspects of the Trypanosomatidae Family.</title>
        <authorList>
            <person name="Motta M.C."/>
            <person name="Martins A.C."/>
            <person name="de Souza S.S."/>
            <person name="Catta-Preta C.M."/>
            <person name="Silva R."/>
            <person name="Klein C.C."/>
            <person name="de Almeida L.G."/>
            <person name="de Lima Cunha O."/>
            <person name="Ciapina L.P."/>
            <person name="Brocchi M."/>
            <person name="Colabardini A.C."/>
            <person name="de Araujo Lima B."/>
            <person name="Machado C.R."/>
            <person name="de Almeida Soares C.M."/>
            <person name="Probst C.M."/>
            <person name="de Menezes C.B."/>
            <person name="Thompson C.E."/>
            <person name="Bartholomeu D.C."/>
            <person name="Gradia D.F."/>
            <person name="Pavoni D.P."/>
            <person name="Grisard E.C."/>
            <person name="Fantinatti-Garboggini F."/>
            <person name="Marchini F.K."/>
            <person name="Rodrigues-Luiz G.F."/>
            <person name="Wagner G."/>
            <person name="Goldman G.H."/>
            <person name="Fietto J.L."/>
            <person name="Elias M.C."/>
            <person name="Goldman M.H."/>
            <person name="Sagot M.F."/>
            <person name="Pereira M."/>
            <person name="Stoco P.H."/>
            <person name="de Mendonca-Neto R.P."/>
            <person name="Teixeira S.M."/>
            <person name="Maciel T.E."/>
            <person name="de Oliveira Mendes T.A."/>
            <person name="Urmenyi T.P."/>
            <person name="de Souza W."/>
            <person name="Schenkman S."/>
            <person name="de Vasconcelos A.T."/>
        </authorList>
    </citation>
    <scope>NUCLEOTIDE SEQUENCE [LARGE SCALE GENOMIC DNA]</scope>
</reference>
<dbReference type="EMBL" id="ATMH01007082">
    <property type="protein sequence ID" value="EPY24634.1"/>
    <property type="molecule type" value="Genomic_DNA"/>
</dbReference>
<gene>
    <name evidence="2" type="ORF">STCU_07082</name>
</gene>
<evidence type="ECO:0000313" key="3">
    <source>
        <dbReference type="Proteomes" id="UP000015354"/>
    </source>
</evidence>
<organism evidence="2 3">
    <name type="scientific">Strigomonas culicis</name>
    <dbReference type="NCBI Taxonomy" id="28005"/>
    <lineage>
        <taxon>Eukaryota</taxon>
        <taxon>Discoba</taxon>
        <taxon>Euglenozoa</taxon>
        <taxon>Kinetoplastea</taxon>
        <taxon>Metakinetoplastina</taxon>
        <taxon>Trypanosomatida</taxon>
        <taxon>Trypanosomatidae</taxon>
        <taxon>Strigomonadinae</taxon>
        <taxon>Strigomonas</taxon>
    </lineage>
</organism>
<keyword evidence="3" id="KW-1185">Reference proteome</keyword>
<name>S9U782_9TRYP</name>
<proteinExistence type="predicted"/>
<dbReference type="Proteomes" id="UP000015354">
    <property type="component" value="Unassembled WGS sequence"/>
</dbReference>
<accession>S9U782</accession>
<sequence length="159" mass="17131">MYTIFYTVEVASLLKTAGQQDEVRSLLPAASAAPASSSSRRRLCDCNCCSTNASSWSLLWCEPFSAAYTGASSARGATGMYVSDVVVLACAPPNIFSRIWRRRCSFHASGSLLSSNRLGFTLERSPSMLLDRTKNNKQGARGSVVHKQERTSPAVTPTG</sequence>
<evidence type="ECO:0000313" key="2">
    <source>
        <dbReference type="EMBL" id="EPY24634.1"/>
    </source>
</evidence>